<dbReference type="EC" id="2.4.1.255" evidence="3"/>
<proteinExistence type="inferred from homology"/>
<dbReference type="PROSITE" id="PS50293">
    <property type="entry name" value="TPR_REGION"/>
    <property type="match status" value="8"/>
</dbReference>
<comment type="caution">
    <text evidence="11">The sequence shown here is derived from an EMBL/GenBank/DDBJ whole genome shotgun (WGS) entry which is preliminary data.</text>
</comment>
<dbReference type="PROSITE" id="PS50005">
    <property type="entry name" value="TPR"/>
    <property type="match status" value="14"/>
</dbReference>
<dbReference type="InterPro" id="IPR029489">
    <property type="entry name" value="OGT/SEC/SPY_C"/>
</dbReference>
<comment type="similarity">
    <text evidence="2">Belongs to the glycosyltransferase 41 family. O-GlcNAc transferase subfamily.</text>
</comment>
<feature type="repeat" description="TPR" evidence="8">
    <location>
        <begin position="539"/>
        <end position="572"/>
    </location>
</feature>
<dbReference type="Pfam" id="PF13181">
    <property type="entry name" value="TPR_8"/>
    <property type="match status" value="1"/>
</dbReference>
<dbReference type="Pfam" id="PF13844">
    <property type="entry name" value="Glyco_transf_41"/>
    <property type="match status" value="1"/>
</dbReference>
<dbReference type="Gene3D" id="3.40.50.2000">
    <property type="entry name" value="Glycogen Phosphorylase B"/>
    <property type="match status" value="1"/>
</dbReference>
<dbReference type="EMBL" id="RCBY01000005">
    <property type="protein sequence ID" value="RQH55527.1"/>
    <property type="molecule type" value="Genomic_DNA"/>
</dbReference>
<dbReference type="InterPro" id="IPR051939">
    <property type="entry name" value="Glycosyltr_41/O-GlcNAc_trsf"/>
</dbReference>
<dbReference type="Proteomes" id="UP000269154">
    <property type="component" value="Unassembled WGS sequence"/>
</dbReference>
<keyword evidence="7 8" id="KW-0802">TPR repeat</keyword>
<evidence type="ECO:0000256" key="5">
    <source>
        <dbReference type="ARBA" id="ARBA00022679"/>
    </source>
</evidence>
<name>A0A3N6PL62_9CYAN</name>
<feature type="repeat" description="TPR" evidence="8">
    <location>
        <begin position="73"/>
        <end position="106"/>
    </location>
</feature>
<dbReference type="Pfam" id="PF13424">
    <property type="entry name" value="TPR_12"/>
    <property type="match status" value="1"/>
</dbReference>
<evidence type="ECO:0000256" key="7">
    <source>
        <dbReference type="ARBA" id="ARBA00022803"/>
    </source>
</evidence>
<feature type="repeat" description="TPR" evidence="8">
    <location>
        <begin position="141"/>
        <end position="174"/>
    </location>
</feature>
<dbReference type="Pfam" id="PF13432">
    <property type="entry name" value="TPR_16"/>
    <property type="match status" value="1"/>
</dbReference>
<dbReference type="AlphaFoldDB" id="A0A3N6PL62"/>
<dbReference type="RefSeq" id="WP_124154167.1">
    <property type="nucleotide sequence ID" value="NZ_CAWOLW010000445.1"/>
</dbReference>
<feature type="region of interest" description="Disordered" evidence="9">
    <location>
        <begin position="260"/>
        <end position="311"/>
    </location>
</feature>
<feature type="repeat" description="TPR" evidence="8">
    <location>
        <begin position="175"/>
        <end position="208"/>
    </location>
</feature>
<keyword evidence="4" id="KW-0328">Glycosyltransferase</keyword>
<feature type="repeat" description="TPR" evidence="8">
    <location>
        <begin position="39"/>
        <end position="72"/>
    </location>
</feature>
<feature type="repeat" description="TPR" evidence="8">
    <location>
        <begin position="505"/>
        <end position="538"/>
    </location>
</feature>
<feature type="repeat" description="TPR" evidence="8">
    <location>
        <begin position="643"/>
        <end position="676"/>
    </location>
</feature>
<dbReference type="Pfam" id="PF13414">
    <property type="entry name" value="TPR_11"/>
    <property type="match status" value="5"/>
</dbReference>
<evidence type="ECO:0000256" key="1">
    <source>
        <dbReference type="ARBA" id="ARBA00004922"/>
    </source>
</evidence>
<dbReference type="Gene3D" id="3.40.50.11380">
    <property type="match status" value="1"/>
</dbReference>
<feature type="repeat" description="TPR" evidence="8">
    <location>
        <begin position="609"/>
        <end position="642"/>
    </location>
</feature>
<evidence type="ECO:0000256" key="9">
    <source>
        <dbReference type="SAM" id="MobiDB-lite"/>
    </source>
</evidence>
<dbReference type="Gene3D" id="1.25.40.10">
    <property type="entry name" value="Tetratricopeptide repeat domain"/>
    <property type="match status" value="6"/>
</dbReference>
<feature type="repeat" description="TPR" evidence="8">
    <location>
        <begin position="677"/>
        <end position="710"/>
    </location>
</feature>
<feature type="repeat" description="TPR" evidence="8">
    <location>
        <begin position="745"/>
        <end position="777"/>
    </location>
</feature>
<gene>
    <name evidence="11" type="ORF">D5R40_01790</name>
</gene>
<dbReference type="SUPFAM" id="SSF53756">
    <property type="entry name" value="UDP-Glycosyltransferase/glycogen phosphorylase"/>
    <property type="match status" value="1"/>
</dbReference>
<keyword evidence="6" id="KW-0677">Repeat</keyword>
<feature type="domain" description="O-GlcNAc transferase C-terminal" evidence="10">
    <location>
        <begin position="1074"/>
        <end position="1263"/>
    </location>
</feature>
<dbReference type="GO" id="GO:0097363">
    <property type="term" value="F:protein O-acetylglucosaminyltransferase activity"/>
    <property type="evidence" value="ECO:0007669"/>
    <property type="project" value="UniProtKB-EC"/>
</dbReference>
<dbReference type="SUPFAM" id="SSF48452">
    <property type="entry name" value="TPR-like"/>
    <property type="match status" value="3"/>
</dbReference>
<dbReference type="SMART" id="SM00028">
    <property type="entry name" value="TPR"/>
    <property type="match status" value="15"/>
</dbReference>
<feature type="repeat" description="TPR" evidence="8">
    <location>
        <begin position="711"/>
        <end position="744"/>
    </location>
</feature>
<evidence type="ECO:0000256" key="4">
    <source>
        <dbReference type="ARBA" id="ARBA00022676"/>
    </source>
</evidence>
<evidence type="ECO:0000259" key="10">
    <source>
        <dbReference type="Pfam" id="PF13844"/>
    </source>
</evidence>
<evidence type="ECO:0000256" key="3">
    <source>
        <dbReference type="ARBA" id="ARBA00011970"/>
    </source>
</evidence>
<comment type="pathway">
    <text evidence="1">Protein modification; protein glycosylation.</text>
</comment>
<organism evidence="11 12">
    <name type="scientific">Okeania hirsuta</name>
    <dbReference type="NCBI Taxonomy" id="1458930"/>
    <lineage>
        <taxon>Bacteria</taxon>
        <taxon>Bacillati</taxon>
        <taxon>Cyanobacteriota</taxon>
        <taxon>Cyanophyceae</taxon>
        <taxon>Oscillatoriophycideae</taxon>
        <taxon>Oscillatoriales</taxon>
        <taxon>Microcoleaceae</taxon>
        <taxon>Okeania</taxon>
    </lineage>
</organism>
<dbReference type="OrthoDB" id="146908at2"/>
<evidence type="ECO:0000256" key="6">
    <source>
        <dbReference type="ARBA" id="ARBA00022737"/>
    </source>
</evidence>
<dbReference type="PANTHER" id="PTHR44835">
    <property type="entry name" value="UDP-N-ACETYLGLUCOSAMINE--PEPTIDE N-ACETYLGLUCOSAMINYLTRANSFERASE SPINDLY-RELATED"/>
    <property type="match status" value="1"/>
</dbReference>
<reference evidence="11 12" key="1">
    <citation type="journal article" date="2018" name="ACS Chem. Biol.">
        <title>Ketoreductase domain dysfunction expands chemodiversity: malyngamide biosynthesis in the cyanobacterium Okeania hirsuta.</title>
        <authorList>
            <person name="Moss N.A."/>
            <person name="Leao T."/>
            <person name="Rankin M."/>
            <person name="McCullough T.M."/>
            <person name="Qu P."/>
            <person name="Korobeynikov A."/>
            <person name="Smith J.L."/>
            <person name="Gerwick L."/>
            <person name="Gerwick W.H."/>
        </authorList>
    </citation>
    <scope>NUCLEOTIDE SEQUENCE [LARGE SCALE GENOMIC DNA]</scope>
    <source>
        <strain evidence="11 12">PAB10Feb10-1</strain>
    </source>
</reference>
<dbReference type="InterPro" id="IPR019734">
    <property type="entry name" value="TPR_rpt"/>
</dbReference>
<evidence type="ECO:0000313" key="11">
    <source>
        <dbReference type="EMBL" id="RQH55527.1"/>
    </source>
</evidence>
<keyword evidence="5" id="KW-0808">Transferase</keyword>
<dbReference type="InterPro" id="IPR011990">
    <property type="entry name" value="TPR-like_helical_dom_sf"/>
</dbReference>
<accession>A0A3N6PL62</accession>
<feature type="repeat" description="TPR" evidence="8">
    <location>
        <begin position="471"/>
        <end position="504"/>
    </location>
</feature>
<protein>
    <recommendedName>
        <fullName evidence="3">protein O-GlcNAc transferase</fullName>
        <ecNumber evidence="3">2.4.1.255</ecNumber>
    </recommendedName>
</protein>
<feature type="repeat" description="TPR" evidence="8">
    <location>
        <begin position="107"/>
        <end position="140"/>
    </location>
</feature>
<dbReference type="PANTHER" id="PTHR44835:SF1">
    <property type="entry name" value="PROTEIN O-GLCNAC TRANSFERASE"/>
    <property type="match status" value="1"/>
</dbReference>
<sequence length="1276" mass="146940">MKMLPENYFKTANKLKDSGQLYTAMVAYQKVLTIKPDYVEAYKKLAEVYLLQGNFDAVIACCKEVLKVQPQLTSVYLILGNIFQEKNQFEQAINAYFQALKLQPNLAEVYVYLGSIYNRRGQLDLAIFNYERALEINPNIPSVRLILGNIFIERREFERAIFCYQIFQQLEPENPQVYFKLGGVFTLQNDFEAALDYYQKSLSIKPNYQEAFAELYRLLKPEITEQELGILFTEWQDFALANNHNIERYIDSVIEVEEGRSGATPHRRQMQGVISGDDNSRKGMLTKGGNGHQERKKEKGRRKKWMGTQTSTNCKYPVDGGVLNPKEKDKSIEQKFEAFENNTDNFPGLNQVKKNQDKFIQGKTFKHQELETEKYLDSVIQHQSSQYLEQEKFTVYPNREIIESDEDHEIQATTLNLIPEQKFEAFENNNDNLPGLNQVKKNQEKLSQSQTFKDQESETEFVKKLLKYPAAETYRNQADIALGQGDLTVAIAHCKEALKIQPDYAPCYVTLGNAFYRQNNLAAALSAYNLALEIEPEVAEVYGNVGSVYLQLGQHKQALFYYQKAVYLKPDLPGIYWNIGKLFQYLGKVDEALESWEKALEIQPDIVEADFHFKLGNTLVKLSRINDAVRSYQRAINLKPDYTEAYSNLANILGKQGDREAAAKYYQKALNINPELKHLHEKLANNFLLKGDYDRAIYHYQIAIKYNPNSYDAYANLGTALSNKGLLKSALEKYHQALELKPNWAEVYSRIGHIIKQEKMEEAIALFEKAIELKPQFVEAHQQLCDLLSHTTKLAQARKAADNFCNSCGEIAPILSGTAFLFAYFQSGVSDMANSKLSQVEKFSYQNCETFSEVEIKLLYEIFLFAVPHLRDNLEGNAKFYKLIAKQYYQNIIKNYPTPKTHISNSQPLKIGFLSKHFRRHSVGWCSEALIRELSQITPHVHLYITGSLKRDDITQKFEQMSVKTYWPKKYPNGFPSYEEIVEQTLEDKLDVIVDLDSMTLPVNVHIIHEQPAQVCVSWLGFDAPYISESNYFLCDWYTHPQGREKHYLEKLVRLPETSVAVDGFDSRSVDRNATRNTLGIDSDKMVYLCIAPGRKTNPEMVRAQLKILQHTPESILIRKGQGDVDVIYQTYLQESENLGVDFNRIIFLGQTQTEEEHRAIYQIADVLLDSYPYNGGTHNLEALWANLPIITRAGEQYLSRMGYSFLQNVNLDIGVACSWEEYTEWGIKLGKDLGLRNSVREHLQRSKNPDNLAPLWNPKKLAKQMYQIFVELRNK</sequence>
<evidence type="ECO:0000313" key="12">
    <source>
        <dbReference type="Proteomes" id="UP000269154"/>
    </source>
</evidence>
<keyword evidence="12" id="KW-1185">Reference proteome</keyword>
<evidence type="ECO:0000256" key="8">
    <source>
        <dbReference type="PROSITE-ProRule" id="PRU00339"/>
    </source>
</evidence>
<feature type="repeat" description="TPR" evidence="8">
    <location>
        <begin position="573"/>
        <end position="606"/>
    </location>
</feature>
<evidence type="ECO:0000256" key="2">
    <source>
        <dbReference type="ARBA" id="ARBA00005386"/>
    </source>
</evidence>